<keyword evidence="4" id="KW-1185">Reference proteome</keyword>
<evidence type="ECO:0000313" key="4">
    <source>
        <dbReference type="Proteomes" id="UP000663873"/>
    </source>
</evidence>
<gene>
    <name evidence="3" type="ORF">UJA718_LOCUS38754</name>
</gene>
<sequence length="166" mass="19158">KALLKSHDSEKRLMQKCRELNAELVTNSAKVQSAMKLSDEDKSAIASLRKEIEKAWKMVDAAHEKEQRAKETIQSLRIEINNLSKLVEQGAGVTMGQEHDVNDLMKMRDELAQERDRLLNDVTQLRRDLDDNSFKQADLEKKIHESNEQILTLQEKITQSKTENMK</sequence>
<feature type="coiled-coil region" evidence="2">
    <location>
        <begin position="59"/>
        <end position="163"/>
    </location>
</feature>
<evidence type="ECO:0000313" key="3">
    <source>
        <dbReference type="EMBL" id="CAF4747974.1"/>
    </source>
</evidence>
<dbReference type="AlphaFoldDB" id="A0A821LB31"/>
<evidence type="ECO:0000256" key="1">
    <source>
        <dbReference type="ARBA" id="ARBA00023054"/>
    </source>
</evidence>
<dbReference type="PANTHER" id="PTHR32083:SF0">
    <property type="entry name" value="CILIA AND FLAGELLA-ASSOCIATED PROTEIN 58"/>
    <property type="match status" value="1"/>
</dbReference>
<organism evidence="3 4">
    <name type="scientific">Rotaria socialis</name>
    <dbReference type="NCBI Taxonomy" id="392032"/>
    <lineage>
        <taxon>Eukaryota</taxon>
        <taxon>Metazoa</taxon>
        <taxon>Spiralia</taxon>
        <taxon>Gnathifera</taxon>
        <taxon>Rotifera</taxon>
        <taxon>Eurotatoria</taxon>
        <taxon>Bdelloidea</taxon>
        <taxon>Philodinida</taxon>
        <taxon>Philodinidae</taxon>
        <taxon>Rotaria</taxon>
    </lineage>
</organism>
<protein>
    <submittedName>
        <fullName evidence="3">Uncharacterized protein</fullName>
    </submittedName>
</protein>
<evidence type="ECO:0000256" key="2">
    <source>
        <dbReference type="SAM" id="Coils"/>
    </source>
</evidence>
<keyword evidence="1 2" id="KW-0175">Coiled coil</keyword>
<feature type="non-terminal residue" evidence="3">
    <location>
        <position position="1"/>
    </location>
</feature>
<dbReference type="GO" id="GO:0005856">
    <property type="term" value="C:cytoskeleton"/>
    <property type="evidence" value="ECO:0007669"/>
    <property type="project" value="TreeGrafter"/>
</dbReference>
<dbReference type="PANTHER" id="PTHR32083">
    <property type="entry name" value="CILIA AND FLAGELLA-ASSOCIATED PROTEIN 58-RELATED"/>
    <property type="match status" value="1"/>
</dbReference>
<name>A0A821LB31_9BILA</name>
<reference evidence="3" key="1">
    <citation type="submission" date="2021-02" db="EMBL/GenBank/DDBJ databases">
        <authorList>
            <person name="Nowell W R."/>
        </authorList>
    </citation>
    <scope>NUCLEOTIDE SEQUENCE</scope>
</reference>
<dbReference type="Proteomes" id="UP000663873">
    <property type="component" value="Unassembled WGS sequence"/>
</dbReference>
<dbReference type="EMBL" id="CAJOBP010040135">
    <property type="protein sequence ID" value="CAF4747974.1"/>
    <property type="molecule type" value="Genomic_DNA"/>
</dbReference>
<proteinExistence type="predicted"/>
<feature type="non-terminal residue" evidence="3">
    <location>
        <position position="166"/>
    </location>
</feature>
<comment type="caution">
    <text evidence="3">The sequence shown here is derived from an EMBL/GenBank/DDBJ whole genome shotgun (WGS) entry which is preliminary data.</text>
</comment>
<accession>A0A821LB31</accession>